<reference evidence="9" key="1">
    <citation type="journal article" date="2019" name="Int. J. Syst. Evol. Microbiol.">
        <title>The Global Catalogue of Microorganisms (GCM) 10K type strain sequencing project: providing services to taxonomists for standard genome sequencing and annotation.</title>
        <authorList>
            <consortium name="The Broad Institute Genomics Platform"/>
            <consortium name="The Broad Institute Genome Sequencing Center for Infectious Disease"/>
            <person name="Wu L."/>
            <person name="Ma J."/>
        </authorList>
    </citation>
    <scope>NUCLEOTIDE SEQUENCE [LARGE SCALE GENOMIC DNA]</scope>
    <source>
        <strain evidence="9">JCM 16908</strain>
    </source>
</reference>
<evidence type="ECO:0000256" key="4">
    <source>
        <dbReference type="ARBA" id="ARBA00022723"/>
    </source>
</evidence>
<keyword evidence="6" id="KW-0456">Lyase</keyword>
<dbReference type="InterPro" id="IPR013341">
    <property type="entry name" value="Mandelate_racemase_N_dom"/>
</dbReference>
<dbReference type="InterPro" id="IPR029017">
    <property type="entry name" value="Enolase-like_N"/>
</dbReference>
<comment type="catalytic activity">
    <reaction evidence="1">
        <text>L-fuconate = 2-dehydro-3-deoxy-L-fuconate + H2O</text>
        <dbReference type="Rhea" id="RHEA:22772"/>
        <dbReference type="ChEBI" id="CHEBI:15377"/>
        <dbReference type="ChEBI" id="CHEBI:21291"/>
        <dbReference type="ChEBI" id="CHEBI:37448"/>
        <dbReference type="EC" id="4.2.1.68"/>
    </reaction>
</comment>
<sequence length="430" mass="47190">MSTITSVNVIDIRFPTSATLDGSDAMNPDGDYSAAYVVLETDDRDLAGYGLTFTIGRGTDLCVAAAEQIAKRLVGCDVDEVAADLGGLYRDIMADSQMRWLGPEKGVVHLSAAAVLNAAWDLAARRAGKPLWRLIVDMSPEELVAACDFRYLSDVLTPAEAVEMLAALAPTREERIAELTENGYPAYTTSPGWLGYDDDKLRRLCREALADGWTHVKLKVGARVEDDIRRLSIAREEMGDRTLMIDANQVWDVPQAIEWVNRLAPYEPLWIEEPTSPDDILGHAAIRKAVAPVGVATGEHCHNRVMFKQLLQAGAIDYCQIDSCRLASVNEIVPVLLMAARFGVPVCPHGGGVGLCELVQHMAIVDYVCVSGSLEGRVLEYVDHLHEHFTDPVRVERGRYLLPESPGYSARMRPGSVAAYRYPDGHRWGG</sequence>
<evidence type="ECO:0000256" key="2">
    <source>
        <dbReference type="ARBA" id="ARBA00001946"/>
    </source>
</evidence>
<dbReference type="SUPFAM" id="SSF51604">
    <property type="entry name" value="Enolase C-terminal domain-like"/>
    <property type="match status" value="1"/>
</dbReference>
<evidence type="ECO:0000313" key="9">
    <source>
        <dbReference type="Proteomes" id="UP001500888"/>
    </source>
</evidence>
<dbReference type="PANTHER" id="PTHR13794">
    <property type="entry name" value="ENOLASE SUPERFAMILY, MANDELATE RACEMASE"/>
    <property type="match status" value="1"/>
</dbReference>
<evidence type="ECO:0000259" key="7">
    <source>
        <dbReference type="SMART" id="SM00922"/>
    </source>
</evidence>
<accession>A0ABP7HQ14</accession>
<dbReference type="InterPro" id="IPR029065">
    <property type="entry name" value="Enolase_C-like"/>
</dbReference>
<name>A0ABP7HQ14_9ACTN</name>
<dbReference type="EMBL" id="BAAAZR010000002">
    <property type="protein sequence ID" value="GAA3799664.1"/>
    <property type="molecule type" value="Genomic_DNA"/>
</dbReference>
<dbReference type="PANTHER" id="PTHR13794:SF58">
    <property type="entry name" value="MITOCHONDRIAL ENOLASE SUPERFAMILY MEMBER 1"/>
    <property type="match status" value="1"/>
</dbReference>
<keyword evidence="5" id="KW-0460">Magnesium</keyword>
<dbReference type="SFLD" id="SFLDF00111">
    <property type="entry name" value="L-fuconate_dehydratase"/>
    <property type="match status" value="1"/>
</dbReference>
<dbReference type="SFLD" id="SFLDS00001">
    <property type="entry name" value="Enolase"/>
    <property type="match status" value="1"/>
</dbReference>
<feature type="domain" description="Mandelate racemase/muconate lactonizing enzyme C-terminal" evidence="7">
    <location>
        <begin position="198"/>
        <end position="293"/>
    </location>
</feature>
<dbReference type="CDD" id="cd03324">
    <property type="entry name" value="rTSbeta_L-fuconate_dehydratase"/>
    <property type="match status" value="1"/>
</dbReference>
<evidence type="ECO:0000256" key="6">
    <source>
        <dbReference type="ARBA" id="ARBA00023239"/>
    </source>
</evidence>
<dbReference type="InterPro" id="IPR018110">
    <property type="entry name" value="Mandel_Rmase/mucon_lact_enz_CS"/>
</dbReference>
<evidence type="ECO:0000313" key="8">
    <source>
        <dbReference type="EMBL" id="GAA3799664.1"/>
    </source>
</evidence>
<evidence type="ECO:0000256" key="3">
    <source>
        <dbReference type="ARBA" id="ARBA00013142"/>
    </source>
</evidence>
<dbReference type="EC" id="4.2.1.68" evidence="3"/>
<comment type="cofactor">
    <cofactor evidence="2">
        <name>Mg(2+)</name>
        <dbReference type="ChEBI" id="CHEBI:18420"/>
    </cofactor>
</comment>
<comment type="caution">
    <text evidence="8">The sequence shown here is derived from an EMBL/GenBank/DDBJ whole genome shotgun (WGS) entry which is preliminary data.</text>
</comment>
<dbReference type="SFLD" id="SFLDG00179">
    <property type="entry name" value="mandelate_racemase"/>
    <property type="match status" value="1"/>
</dbReference>
<dbReference type="Pfam" id="PF02746">
    <property type="entry name" value="MR_MLE_N"/>
    <property type="match status" value="1"/>
</dbReference>
<keyword evidence="9" id="KW-1185">Reference proteome</keyword>
<dbReference type="PROSITE" id="PS00909">
    <property type="entry name" value="MR_MLE_2"/>
    <property type="match status" value="1"/>
</dbReference>
<keyword evidence="4" id="KW-0479">Metal-binding</keyword>
<dbReference type="Proteomes" id="UP001500888">
    <property type="component" value="Unassembled WGS sequence"/>
</dbReference>
<dbReference type="InterPro" id="IPR034610">
    <property type="entry name" value="L-fuconate_dehydratase"/>
</dbReference>
<gene>
    <name evidence="8" type="ORF">GCM10022226_18930</name>
</gene>
<dbReference type="InterPro" id="IPR036849">
    <property type="entry name" value="Enolase-like_C_sf"/>
</dbReference>
<dbReference type="InterPro" id="IPR046945">
    <property type="entry name" value="RHMD-like"/>
</dbReference>
<evidence type="ECO:0000256" key="5">
    <source>
        <dbReference type="ARBA" id="ARBA00022842"/>
    </source>
</evidence>
<dbReference type="SMART" id="SM00922">
    <property type="entry name" value="MR_MLE"/>
    <property type="match status" value="1"/>
</dbReference>
<evidence type="ECO:0000256" key="1">
    <source>
        <dbReference type="ARBA" id="ARBA00001737"/>
    </source>
</evidence>
<dbReference type="RefSeq" id="WP_344936806.1">
    <property type="nucleotide sequence ID" value="NZ_BAAAZR010000002.1"/>
</dbReference>
<dbReference type="SUPFAM" id="SSF54826">
    <property type="entry name" value="Enolase N-terminal domain-like"/>
    <property type="match status" value="1"/>
</dbReference>
<dbReference type="Gene3D" id="3.20.20.120">
    <property type="entry name" value="Enolase-like C-terminal domain"/>
    <property type="match status" value="1"/>
</dbReference>
<dbReference type="InterPro" id="IPR013342">
    <property type="entry name" value="Mandelate_racemase_C"/>
</dbReference>
<organism evidence="8 9">
    <name type="scientific">Sphaerisporangium flaviroseum</name>
    <dbReference type="NCBI Taxonomy" id="509199"/>
    <lineage>
        <taxon>Bacteria</taxon>
        <taxon>Bacillati</taxon>
        <taxon>Actinomycetota</taxon>
        <taxon>Actinomycetes</taxon>
        <taxon>Streptosporangiales</taxon>
        <taxon>Streptosporangiaceae</taxon>
        <taxon>Sphaerisporangium</taxon>
    </lineage>
</organism>
<proteinExistence type="predicted"/>
<protein>
    <recommendedName>
        <fullName evidence="3">L-fuconate dehydratase</fullName>
        <ecNumber evidence="3">4.2.1.68</ecNumber>
    </recommendedName>
</protein>
<dbReference type="Pfam" id="PF13378">
    <property type="entry name" value="MR_MLE_C"/>
    <property type="match status" value="1"/>
</dbReference>
<dbReference type="Gene3D" id="3.30.390.10">
    <property type="entry name" value="Enolase-like, N-terminal domain"/>
    <property type="match status" value="1"/>
</dbReference>